<evidence type="ECO:0000313" key="19">
    <source>
        <dbReference type="Proteomes" id="UP001387293"/>
    </source>
</evidence>
<evidence type="ECO:0000256" key="6">
    <source>
        <dbReference type="ARBA" id="ARBA00022606"/>
    </source>
</evidence>
<keyword evidence="11" id="KW-0547">Nucleotide-binding</keyword>
<dbReference type="EMBL" id="JAPYKS010000021">
    <property type="protein sequence ID" value="MEI9411925.1"/>
    <property type="molecule type" value="Genomic_DNA"/>
</dbReference>
<dbReference type="PANTHER" id="PTHR41523:SF8">
    <property type="entry name" value="ETHYLENE RESPONSE SENSOR PROTEIN"/>
    <property type="match status" value="1"/>
</dbReference>
<keyword evidence="15" id="KW-0843">Virulence</keyword>
<keyword evidence="12" id="KW-0418">Kinase</keyword>
<evidence type="ECO:0000256" key="9">
    <source>
        <dbReference type="ARBA" id="ARBA00022679"/>
    </source>
</evidence>
<dbReference type="Proteomes" id="UP001387293">
    <property type="component" value="Unassembled WGS sequence"/>
</dbReference>
<dbReference type="PANTHER" id="PTHR41523">
    <property type="entry name" value="TWO-COMPONENT SYSTEM SENSOR PROTEIN"/>
    <property type="match status" value="1"/>
</dbReference>
<dbReference type="PROSITE" id="PS50113">
    <property type="entry name" value="PAC"/>
    <property type="match status" value="1"/>
</dbReference>
<evidence type="ECO:0000256" key="10">
    <source>
        <dbReference type="ARBA" id="ARBA00022737"/>
    </source>
</evidence>
<dbReference type="SMART" id="SM00086">
    <property type="entry name" value="PAC"/>
    <property type="match status" value="1"/>
</dbReference>
<evidence type="ECO:0000256" key="11">
    <source>
        <dbReference type="ARBA" id="ARBA00022741"/>
    </source>
</evidence>
<dbReference type="Gene3D" id="3.30.565.10">
    <property type="entry name" value="Histidine kinase-like ATPase, C-terminal domain"/>
    <property type="match status" value="1"/>
</dbReference>
<keyword evidence="13" id="KW-0067">ATP-binding</keyword>
<evidence type="ECO:0000313" key="18">
    <source>
        <dbReference type="EMBL" id="MEI9411925.1"/>
    </source>
</evidence>
<dbReference type="RefSeq" id="WP_337108389.1">
    <property type="nucleotide sequence ID" value="NZ_JAPYKS010000021.1"/>
</dbReference>
<evidence type="ECO:0000256" key="5">
    <source>
        <dbReference type="ARBA" id="ARBA00022553"/>
    </source>
</evidence>
<evidence type="ECO:0000256" key="1">
    <source>
        <dbReference type="ARBA" id="ARBA00000085"/>
    </source>
</evidence>
<evidence type="ECO:0000256" key="12">
    <source>
        <dbReference type="ARBA" id="ARBA00022777"/>
    </source>
</evidence>
<keyword evidence="5" id="KW-0597">Phosphoprotein</keyword>
<dbReference type="NCBIfam" id="NF010077">
    <property type="entry name" value="PRK13559.1"/>
    <property type="match status" value="1"/>
</dbReference>
<sequence length="344" mass="38194">MDNEGTSGLHGDDPVAVTDRAMPDVKELAAIALQRTRMPMVVTDATQEDFPIVLANQAFLNLTRYGASEVLGRNCRFLQGAATSPAAIAEIRAGLQEDREINVELLNYRKDGSAFWNLLHISPIHDDDGRLVYHFASQIDRTDFRRIESLEASEHRLLLEVDHRANNVLALVDSIVRLTRSDDPALYAASVQRRIQALARAHGLLSQRGWHEIPLQETISSQIEPYGATRALLDGPDVMLAAHSVQPLALFIHELAVNAASHGSLSKETGQLQIKWQARPQNNGFILEWQETGGPPPPTPRRKGFGTLMTEATIRRQLQGSLYREWSDQGVRIVAEVPNVTVSR</sequence>
<evidence type="ECO:0000256" key="7">
    <source>
        <dbReference type="ARBA" id="ARBA00022630"/>
    </source>
</evidence>
<evidence type="ECO:0000256" key="13">
    <source>
        <dbReference type="ARBA" id="ARBA00022840"/>
    </source>
</evidence>
<dbReference type="InterPro" id="IPR035965">
    <property type="entry name" value="PAS-like_dom_sf"/>
</dbReference>
<keyword evidence="10" id="KW-0677">Repeat</keyword>
<keyword evidence="9" id="KW-0808">Transferase</keyword>
<evidence type="ECO:0000256" key="16">
    <source>
        <dbReference type="ARBA" id="ARBA00023170"/>
    </source>
</evidence>
<dbReference type="SUPFAM" id="SSF55785">
    <property type="entry name" value="PYP-like sensor domain (PAS domain)"/>
    <property type="match status" value="1"/>
</dbReference>
<name>A0ABU8L3N6_9HYPH</name>
<keyword evidence="6" id="KW-0716">Sensory transduction</keyword>
<comment type="catalytic activity">
    <reaction evidence="1">
        <text>ATP + protein L-histidine = ADP + protein N-phospho-L-histidine.</text>
        <dbReference type="EC" id="2.7.13.3"/>
    </reaction>
</comment>
<evidence type="ECO:0000256" key="14">
    <source>
        <dbReference type="ARBA" id="ARBA00022991"/>
    </source>
</evidence>
<dbReference type="InterPro" id="IPR001610">
    <property type="entry name" value="PAC"/>
</dbReference>
<evidence type="ECO:0000256" key="8">
    <source>
        <dbReference type="ARBA" id="ARBA00022643"/>
    </source>
</evidence>
<keyword evidence="4" id="KW-0600">Photoreceptor protein</keyword>
<evidence type="ECO:0000256" key="2">
    <source>
        <dbReference type="ARBA" id="ARBA00012438"/>
    </source>
</evidence>
<evidence type="ECO:0000259" key="17">
    <source>
        <dbReference type="PROSITE" id="PS50113"/>
    </source>
</evidence>
<accession>A0ABU8L3N6</accession>
<comment type="caution">
    <text evidence="18">The sequence shown here is derived from an EMBL/GenBank/DDBJ whole genome shotgun (WGS) entry which is preliminary data.</text>
</comment>
<dbReference type="CDD" id="cd00130">
    <property type="entry name" value="PAS"/>
    <property type="match status" value="1"/>
</dbReference>
<keyword evidence="16" id="KW-0675">Receptor</keyword>
<feature type="domain" description="PAC" evidence="17">
    <location>
        <begin position="99"/>
        <end position="153"/>
    </location>
</feature>
<gene>
    <name evidence="18" type="ORF">O7A60_24615</name>
</gene>
<dbReference type="InterPro" id="IPR036890">
    <property type="entry name" value="HATPase_C_sf"/>
</dbReference>
<dbReference type="Pfam" id="PF07536">
    <property type="entry name" value="HWE_HK"/>
    <property type="match status" value="1"/>
</dbReference>
<dbReference type="SMART" id="SM00911">
    <property type="entry name" value="HWE_HK"/>
    <property type="match status" value="1"/>
</dbReference>
<organism evidence="18 19">
    <name type="scientific">Mesorhizobium salmacidum</name>
    <dbReference type="NCBI Taxonomy" id="3015171"/>
    <lineage>
        <taxon>Bacteria</taxon>
        <taxon>Pseudomonadati</taxon>
        <taxon>Pseudomonadota</taxon>
        <taxon>Alphaproteobacteria</taxon>
        <taxon>Hyphomicrobiales</taxon>
        <taxon>Phyllobacteriaceae</taxon>
        <taxon>Mesorhizobium</taxon>
    </lineage>
</organism>
<dbReference type="InterPro" id="IPR011102">
    <property type="entry name" value="Sig_transdc_His_kinase_HWE"/>
</dbReference>
<evidence type="ECO:0000256" key="4">
    <source>
        <dbReference type="ARBA" id="ARBA00022543"/>
    </source>
</evidence>
<keyword evidence="8" id="KW-0288">FMN</keyword>
<dbReference type="Pfam" id="PF13426">
    <property type="entry name" value="PAS_9"/>
    <property type="match status" value="1"/>
</dbReference>
<reference evidence="18 19" key="1">
    <citation type="submission" date="2022-12" db="EMBL/GenBank/DDBJ databases">
        <authorList>
            <person name="Muema E."/>
        </authorList>
    </citation>
    <scope>NUCLEOTIDE SEQUENCE [LARGE SCALE GENOMIC DNA]</scope>
    <source>
        <strain evidence="19">1326</strain>
    </source>
</reference>
<dbReference type="Gene3D" id="3.30.450.20">
    <property type="entry name" value="PAS domain"/>
    <property type="match status" value="1"/>
</dbReference>
<dbReference type="InterPro" id="IPR000700">
    <property type="entry name" value="PAS-assoc_C"/>
</dbReference>
<proteinExistence type="predicted"/>
<dbReference type="InterPro" id="IPR000014">
    <property type="entry name" value="PAS"/>
</dbReference>
<keyword evidence="7" id="KW-0285">Flavoprotein</keyword>
<evidence type="ECO:0000256" key="15">
    <source>
        <dbReference type="ARBA" id="ARBA00023026"/>
    </source>
</evidence>
<keyword evidence="19" id="KW-1185">Reference proteome</keyword>
<keyword evidence="14" id="KW-0157">Chromophore</keyword>
<evidence type="ECO:0000256" key="3">
    <source>
        <dbReference type="ARBA" id="ARBA00021740"/>
    </source>
</evidence>
<dbReference type="NCBIfam" id="TIGR00229">
    <property type="entry name" value="sensory_box"/>
    <property type="match status" value="1"/>
</dbReference>
<protein>
    <recommendedName>
        <fullName evidence="3">Blue-light-activated histidine kinase</fullName>
        <ecNumber evidence="2">2.7.13.3</ecNumber>
    </recommendedName>
</protein>
<dbReference type="EC" id="2.7.13.3" evidence="2"/>